<dbReference type="InterPro" id="IPR017946">
    <property type="entry name" value="PLC-like_Pdiesterase_TIM-brl"/>
</dbReference>
<dbReference type="AlphaFoldDB" id="A0A3A8IM07"/>
<evidence type="ECO:0000259" key="1">
    <source>
        <dbReference type="PROSITE" id="PS51704"/>
    </source>
</evidence>
<reference evidence="3" key="1">
    <citation type="submission" date="2018-09" db="EMBL/GenBank/DDBJ databases">
        <authorList>
            <person name="Livingstone P.G."/>
            <person name="Whitworth D.E."/>
        </authorList>
    </citation>
    <scope>NUCLEOTIDE SEQUENCE [LARGE SCALE GENOMIC DNA]</scope>
    <source>
        <strain evidence="3">CA054A</strain>
    </source>
</reference>
<dbReference type="SUPFAM" id="SSF51695">
    <property type="entry name" value="PLC-like phosphodiesterases"/>
    <property type="match status" value="1"/>
</dbReference>
<dbReference type="Gene3D" id="3.20.20.190">
    <property type="entry name" value="Phosphatidylinositol (PI) phosphodiesterase"/>
    <property type="match status" value="1"/>
</dbReference>
<accession>A0A3A8IM07</accession>
<dbReference type="Pfam" id="PF03009">
    <property type="entry name" value="GDPD"/>
    <property type="match status" value="1"/>
</dbReference>
<name>A0A3A8IM07_9BACT</name>
<dbReference type="InterPro" id="IPR030395">
    <property type="entry name" value="GP_PDE_dom"/>
</dbReference>
<dbReference type="PROSITE" id="PS51704">
    <property type="entry name" value="GP_PDE"/>
    <property type="match status" value="1"/>
</dbReference>
<feature type="domain" description="GP-PDE" evidence="1">
    <location>
        <begin position="1"/>
        <end position="237"/>
    </location>
</feature>
<gene>
    <name evidence="2" type="ORF">D7V88_23540</name>
</gene>
<comment type="caution">
    <text evidence="2">The sequence shown here is derived from an EMBL/GenBank/DDBJ whole genome shotgun (WGS) entry which is preliminary data.</text>
</comment>
<proteinExistence type="predicted"/>
<dbReference type="RefSeq" id="WP_120542893.1">
    <property type="nucleotide sequence ID" value="NZ_RAVZ01000173.1"/>
</dbReference>
<dbReference type="Proteomes" id="UP000268094">
    <property type="component" value="Unassembled WGS sequence"/>
</dbReference>
<dbReference type="OrthoDB" id="9787897at2"/>
<evidence type="ECO:0000313" key="2">
    <source>
        <dbReference type="EMBL" id="RKG83728.1"/>
    </source>
</evidence>
<dbReference type="EMBL" id="RAVZ01000173">
    <property type="protein sequence ID" value="RKG83728.1"/>
    <property type="molecule type" value="Genomic_DNA"/>
</dbReference>
<sequence>MLLLAHRGASADAPENTLEAFTEAVRQGADGVELDAMVCGSGEVVVCHDERLERLAGLPWEVRTTPWWKLRRADVGSSLGYAPARIPLLEDVLDALPAHFLVNIELKCDHFGDGGLAASVARLVAERDLSSRVVLSSFNPLCLFRLAAVAPTLRRGFLIDPDKAWAPQAYVVSPLVSSHSVHPFHEACTPERVSAWREAGLSVAAWTVDEAQRARELRELGVSYLITNRPGRLREALRERAPDAVGA</sequence>
<organism evidence="2 3">
    <name type="scientific">Corallococcus terminator</name>
    <dbReference type="NCBI Taxonomy" id="2316733"/>
    <lineage>
        <taxon>Bacteria</taxon>
        <taxon>Pseudomonadati</taxon>
        <taxon>Myxococcota</taxon>
        <taxon>Myxococcia</taxon>
        <taxon>Myxococcales</taxon>
        <taxon>Cystobacterineae</taxon>
        <taxon>Myxococcaceae</taxon>
        <taxon>Corallococcus</taxon>
    </lineage>
</organism>
<dbReference type="PANTHER" id="PTHR46211">
    <property type="entry name" value="GLYCEROPHOSPHORYL DIESTER PHOSPHODIESTERASE"/>
    <property type="match status" value="1"/>
</dbReference>
<dbReference type="GO" id="GO:0006629">
    <property type="term" value="P:lipid metabolic process"/>
    <property type="evidence" value="ECO:0007669"/>
    <property type="project" value="InterPro"/>
</dbReference>
<keyword evidence="3" id="KW-1185">Reference proteome</keyword>
<protein>
    <submittedName>
        <fullName evidence="2">Glycerophosphodiester phosphodiesterase</fullName>
    </submittedName>
</protein>
<dbReference type="PANTHER" id="PTHR46211:SF1">
    <property type="entry name" value="GLYCEROPHOSPHODIESTER PHOSPHODIESTERASE, CYTOPLASMIC"/>
    <property type="match status" value="1"/>
</dbReference>
<evidence type="ECO:0000313" key="3">
    <source>
        <dbReference type="Proteomes" id="UP000268094"/>
    </source>
</evidence>
<dbReference type="GO" id="GO:0008081">
    <property type="term" value="F:phosphoric diester hydrolase activity"/>
    <property type="evidence" value="ECO:0007669"/>
    <property type="project" value="InterPro"/>
</dbReference>